<dbReference type="EMBL" id="FQYO01000005">
    <property type="protein sequence ID" value="SHJ14328.1"/>
    <property type="molecule type" value="Genomic_DNA"/>
</dbReference>
<reference evidence="2 3" key="1">
    <citation type="submission" date="2016-11" db="EMBL/GenBank/DDBJ databases">
        <authorList>
            <person name="Jaros S."/>
            <person name="Januszkiewicz K."/>
            <person name="Wedrychowicz H."/>
        </authorList>
    </citation>
    <scope>NUCLEOTIDE SEQUENCE [LARGE SCALE GENOMIC DNA]</scope>
    <source>
        <strain evidence="2 3">DSM 100565</strain>
    </source>
</reference>
<dbReference type="PANTHER" id="PTHR41260:SF1">
    <property type="entry name" value="PROTEIN ECSC"/>
    <property type="match status" value="1"/>
</dbReference>
<dbReference type="STRING" id="1447782.SAMN05444417_2969"/>
<dbReference type="Pfam" id="PF12787">
    <property type="entry name" value="EcsC"/>
    <property type="match status" value="1"/>
</dbReference>
<feature type="region of interest" description="Disordered" evidence="1">
    <location>
        <begin position="1"/>
        <end position="21"/>
    </location>
</feature>
<name>A0A1M6GWH4_9RHOB</name>
<dbReference type="PANTHER" id="PTHR41260">
    <property type="entry name" value="PROTEIN ECSC"/>
    <property type="match status" value="1"/>
</dbReference>
<proteinExistence type="predicted"/>
<evidence type="ECO:0000256" key="1">
    <source>
        <dbReference type="SAM" id="MobiDB-lite"/>
    </source>
</evidence>
<dbReference type="InterPro" id="IPR024787">
    <property type="entry name" value="EcsC"/>
</dbReference>
<protein>
    <submittedName>
        <fullName evidence="2">EcsC protein family protein</fullName>
    </submittedName>
</protein>
<evidence type="ECO:0000313" key="3">
    <source>
        <dbReference type="Proteomes" id="UP000184292"/>
    </source>
</evidence>
<organism evidence="2 3">
    <name type="scientific">Wenxinia saemankumensis</name>
    <dbReference type="NCBI Taxonomy" id="1447782"/>
    <lineage>
        <taxon>Bacteria</taxon>
        <taxon>Pseudomonadati</taxon>
        <taxon>Pseudomonadota</taxon>
        <taxon>Alphaproteobacteria</taxon>
        <taxon>Rhodobacterales</taxon>
        <taxon>Roseobacteraceae</taxon>
        <taxon>Wenxinia</taxon>
    </lineage>
</organism>
<keyword evidence="3" id="KW-1185">Reference proteome</keyword>
<dbReference type="OrthoDB" id="7569638at2"/>
<sequence length="271" mass="27999">MSDPESRPLRDVNPDHPPAPLTEAARTEIAGLARRQRAANGVVMRVISLAGKQVEDGMKFLPKGARGQIEGAARSALSRAYDAAAASRRGPLAARVGTDWHHRALGTVSGALGGAGGLPTVLAEIPVTTAVIFRAVQGVAEAHGEDPTAEATRAECLRVFGAGLPGEADDGIDTSFIGARLGLTGPAIHTLIGRVAPRFAAVLGQKLAAGAVPLVGAVAGAGINYAFVDYYVELAHVHFGLRELIREHGEAQVLDAFHAELARASAPVTRA</sequence>
<feature type="compositionally biased region" description="Basic and acidic residues" evidence="1">
    <location>
        <begin position="1"/>
        <end position="14"/>
    </location>
</feature>
<dbReference type="AlphaFoldDB" id="A0A1M6GWH4"/>
<dbReference type="RefSeq" id="WP_073332534.1">
    <property type="nucleotide sequence ID" value="NZ_FQYO01000005.1"/>
</dbReference>
<dbReference type="Proteomes" id="UP000184292">
    <property type="component" value="Unassembled WGS sequence"/>
</dbReference>
<evidence type="ECO:0000313" key="2">
    <source>
        <dbReference type="EMBL" id="SHJ14328.1"/>
    </source>
</evidence>
<gene>
    <name evidence="2" type="ORF">SAMN05444417_2969</name>
</gene>
<accession>A0A1M6GWH4</accession>